<dbReference type="OrthoDB" id="8797098at2"/>
<evidence type="ECO:0000313" key="1">
    <source>
        <dbReference type="EMBL" id="TKS55204.1"/>
    </source>
</evidence>
<proteinExistence type="predicted"/>
<comment type="caution">
    <text evidence="1">The sequence shown here is derived from an EMBL/GenBank/DDBJ whole genome shotgun (WGS) entry which is preliminary data.</text>
</comment>
<protein>
    <submittedName>
        <fullName evidence="1">AzlD domain-containing protein</fullName>
    </submittedName>
</protein>
<sequence>MSLWGWILLASAVAFATKLAGYLVPAAWLERPRATRMAAALTIGLLASLTAMNTFVAGTGLVIDARVGALLAAAGALALRVPFLGVVVIGAAATALLRLAGLP</sequence>
<dbReference type="Proteomes" id="UP000298681">
    <property type="component" value="Unassembled WGS sequence"/>
</dbReference>
<name>A0A4Z1R6B5_9GAMM</name>
<evidence type="ECO:0000313" key="2">
    <source>
        <dbReference type="Proteomes" id="UP000298681"/>
    </source>
</evidence>
<keyword evidence="2" id="KW-1185">Reference proteome</keyword>
<reference evidence="1 2" key="1">
    <citation type="submission" date="2019-01" db="EMBL/GenBank/DDBJ databases">
        <authorList>
            <person name="Zhang S."/>
        </authorList>
    </citation>
    <scope>NUCLEOTIDE SEQUENCE [LARGE SCALE GENOMIC DNA]</scope>
    <source>
        <strain evidence="1 2">1626</strain>
    </source>
</reference>
<gene>
    <name evidence="1" type="ORF">E4582_10820</name>
</gene>
<organism evidence="1 2">
    <name type="scientific">Luteimonas yindakuii</name>
    <dbReference type="NCBI Taxonomy" id="2565782"/>
    <lineage>
        <taxon>Bacteria</taxon>
        <taxon>Pseudomonadati</taxon>
        <taxon>Pseudomonadota</taxon>
        <taxon>Gammaproteobacteria</taxon>
        <taxon>Lysobacterales</taxon>
        <taxon>Lysobacteraceae</taxon>
        <taxon>Luteimonas</taxon>
    </lineage>
</organism>
<accession>A0A4Z1R6B5</accession>
<dbReference type="AlphaFoldDB" id="A0A4Z1R6B5"/>
<dbReference type="EMBL" id="SPUH01000001">
    <property type="protein sequence ID" value="TKS55204.1"/>
    <property type="molecule type" value="Genomic_DNA"/>
</dbReference>
<dbReference type="RefSeq" id="WP_134674558.1">
    <property type="nucleotide sequence ID" value="NZ_CP039383.2"/>
</dbReference>